<name>A0AAV2FQS5_9ROSI</name>
<feature type="region of interest" description="Disordered" evidence="1">
    <location>
        <begin position="1"/>
        <end position="68"/>
    </location>
</feature>
<evidence type="ECO:0000256" key="1">
    <source>
        <dbReference type="SAM" id="MobiDB-lite"/>
    </source>
</evidence>
<keyword evidence="3" id="KW-1185">Reference proteome</keyword>
<dbReference type="Proteomes" id="UP001497516">
    <property type="component" value="Chromosome 7"/>
</dbReference>
<feature type="compositionally biased region" description="Polar residues" evidence="1">
    <location>
        <begin position="52"/>
        <end position="62"/>
    </location>
</feature>
<organism evidence="2 3">
    <name type="scientific">Linum trigynum</name>
    <dbReference type="NCBI Taxonomy" id="586398"/>
    <lineage>
        <taxon>Eukaryota</taxon>
        <taxon>Viridiplantae</taxon>
        <taxon>Streptophyta</taxon>
        <taxon>Embryophyta</taxon>
        <taxon>Tracheophyta</taxon>
        <taxon>Spermatophyta</taxon>
        <taxon>Magnoliopsida</taxon>
        <taxon>eudicotyledons</taxon>
        <taxon>Gunneridae</taxon>
        <taxon>Pentapetalae</taxon>
        <taxon>rosids</taxon>
        <taxon>fabids</taxon>
        <taxon>Malpighiales</taxon>
        <taxon>Linaceae</taxon>
        <taxon>Linum</taxon>
    </lineage>
</organism>
<dbReference type="AlphaFoldDB" id="A0AAV2FQS5"/>
<evidence type="ECO:0000313" key="3">
    <source>
        <dbReference type="Proteomes" id="UP001497516"/>
    </source>
</evidence>
<dbReference type="EMBL" id="OZ034820">
    <property type="protein sequence ID" value="CAL1400347.1"/>
    <property type="molecule type" value="Genomic_DNA"/>
</dbReference>
<evidence type="ECO:0000313" key="2">
    <source>
        <dbReference type="EMBL" id="CAL1400347.1"/>
    </source>
</evidence>
<proteinExistence type="predicted"/>
<reference evidence="2 3" key="1">
    <citation type="submission" date="2024-04" db="EMBL/GenBank/DDBJ databases">
        <authorList>
            <person name="Fracassetti M."/>
        </authorList>
    </citation>
    <scope>NUCLEOTIDE SEQUENCE [LARGE SCALE GENOMIC DNA]</scope>
</reference>
<sequence>MDPTEIEGGSLGHTVISPTTMAPSNLPERTPPSDIQMANSDTGELQEHSQRRMSVNSRSSEPLSELCK</sequence>
<accession>A0AAV2FQS5</accession>
<gene>
    <name evidence="2" type="ORF">LTRI10_LOCUS40482</name>
</gene>
<protein>
    <submittedName>
        <fullName evidence="2">Uncharacterized protein</fullName>
    </submittedName>
</protein>